<protein>
    <submittedName>
        <fullName evidence="1">Uncharacterized protein</fullName>
    </submittedName>
</protein>
<dbReference type="EMBL" id="FNUG01000003">
    <property type="protein sequence ID" value="SEE92690.1"/>
    <property type="molecule type" value="Genomic_DNA"/>
</dbReference>
<evidence type="ECO:0000313" key="1">
    <source>
        <dbReference type="EMBL" id="SEE92690.1"/>
    </source>
</evidence>
<reference evidence="1 2" key="1">
    <citation type="submission" date="2016-10" db="EMBL/GenBank/DDBJ databases">
        <authorList>
            <person name="de Groot N.N."/>
        </authorList>
    </citation>
    <scope>NUCLEOTIDE SEQUENCE [LARGE SCALE GENOMIC DNA]</scope>
    <source>
        <strain evidence="1 2">DSM 23553</strain>
    </source>
</reference>
<organism evidence="1 2">
    <name type="scientific">Salinimicrobium catena</name>
    <dbReference type="NCBI Taxonomy" id="390640"/>
    <lineage>
        <taxon>Bacteria</taxon>
        <taxon>Pseudomonadati</taxon>
        <taxon>Bacteroidota</taxon>
        <taxon>Flavobacteriia</taxon>
        <taxon>Flavobacteriales</taxon>
        <taxon>Flavobacteriaceae</taxon>
        <taxon>Salinimicrobium</taxon>
    </lineage>
</organism>
<proteinExistence type="predicted"/>
<sequence length="58" mass="6418">MELHQSPSQQQLTCAGSCAVFEGTGGYMLNKNSIELIMVNIYIQLKIGDFRIITIGIE</sequence>
<evidence type="ECO:0000313" key="2">
    <source>
        <dbReference type="Proteomes" id="UP000199448"/>
    </source>
</evidence>
<dbReference type="AlphaFoldDB" id="A0A1H5MU55"/>
<accession>A0A1H5MU55</accession>
<name>A0A1H5MU55_9FLAO</name>
<dbReference type="Proteomes" id="UP000199448">
    <property type="component" value="Unassembled WGS sequence"/>
</dbReference>
<keyword evidence="2" id="KW-1185">Reference proteome</keyword>
<gene>
    <name evidence="1" type="ORF">SAMN04488034_103101</name>
</gene>